<dbReference type="GO" id="GO:0019478">
    <property type="term" value="P:D-amino acid catabolic process"/>
    <property type="evidence" value="ECO:0007669"/>
    <property type="project" value="TreeGrafter"/>
</dbReference>
<dbReference type="InterPro" id="IPR006076">
    <property type="entry name" value="FAD-dep_OxRdtase"/>
</dbReference>
<evidence type="ECO:0000256" key="6">
    <source>
        <dbReference type="PIRSR" id="PIRSR000189-1"/>
    </source>
</evidence>
<comment type="caution">
    <text evidence="8">The sequence shown here is derived from an EMBL/GenBank/DDBJ whole genome shotgun (WGS) entry which is preliminary data.</text>
</comment>
<protein>
    <submittedName>
        <fullName evidence="8">16153_t:CDS:1</fullName>
    </submittedName>
</protein>
<dbReference type="PANTHER" id="PTHR11530">
    <property type="entry name" value="D-AMINO ACID OXIDASE"/>
    <property type="match status" value="1"/>
</dbReference>
<proteinExistence type="inferred from homology"/>
<dbReference type="PANTHER" id="PTHR11530:SF11">
    <property type="entry name" value="D-ASPARTATE OXIDASE"/>
    <property type="match status" value="1"/>
</dbReference>
<dbReference type="EMBL" id="CAJVPQ010003626">
    <property type="protein sequence ID" value="CAG8633265.1"/>
    <property type="molecule type" value="Genomic_DNA"/>
</dbReference>
<keyword evidence="9" id="KW-1185">Reference proteome</keyword>
<evidence type="ECO:0000313" key="9">
    <source>
        <dbReference type="Proteomes" id="UP000789570"/>
    </source>
</evidence>
<dbReference type="PIRSF" id="PIRSF000189">
    <property type="entry name" value="D-aa_oxidase"/>
    <property type="match status" value="1"/>
</dbReference>
<dbReference type="OrthoDB" id="2015447at2759"/>
<dbReference type="Pfam" id="PF01266">
    <property type="entry name" value="DAO"/>
    <property type="match status" value="1"/>
</dbReference>
<reference evidence="8" key="1">
    <citation type="submission" date="2021-06" db="EMBL/GenBank/DDBJ databases">
        <authorList>
            <person name="Kallberg Y."/>
            <person name="Tangrot J."/>
            <person name="Rosling A."/>
        </authorList>
    </citation>
    <scope>NUCLEOTIDE SEQUENCE</scope>
    <source>
        <strain evidence="8">UK204</strain>
    </source>
</reference>
<dbReference type="GO" id="GO:0003884">
    <property type="term" value="F:D-amino-acid oxidase activity"/>
    <property type="evidence" value="ECO:0007669"/>
    <property type="project" value="InterPro"/>
</dbReference>
<gene>
    <name evidence="8" type="ORF">FCALED_LOCUS10179</name>
</gene>
<dbReference type="SUPFAM" id="SSF54373">
    <property type="entry name" value="FAD-linked reductases, C-terminal domain"/>
    <property type="match status" value="1"/>
</dbReference>
<evidence type="ECO:0000313" key="8">
    <source>
        <dbReference type="EMBL" id="CAG8633265.1"/>
    </source>
</evidence>
<dbReference type="Gene3D" id="3.40.50.720">
    <property type="entry name" value="NAD(P)-binding Rossmann-like Domain"/>
    <property type="match status" value="1"/>
</dbReference>
<evidence type="ECO:0000256" key="3">
    <source>
        <dbReference type="ARBA" id="ARBA00022630"/>
    </source>
</evidence>
<dbReference type="AlphaFoldDB" id="A0A9N9DF48"/>
<keyword evidence="3" id="KW-0285">Flavoprotein</keyword>
<feature type="binding site" evidence="6">
    <location>
        <position position="287"/>
    </location>
    <ligand>
        <name>D-dopa</name>
        <dbReference type="ChEBI" id="CHEBI:149689"/>
    </ligand>
</feature>
<comment type="similarity">
    <text evidence="2">Belongs to the DAMOX/DASOX family.</text>
</comment>
<evidence type="ECO:0000259" key="7">
    <source>
        <dbReference type="Pfam" id="PF01266"/>
    </source>
</evidence>
<evidence type="ECO:0000256" key="4">
    <source>
        <dbReference type="ARBA" id="ARBA00022827"/>
    </source>
</evidence>
<dbReference type="Proteomes" id="UP000789570">
    <property type="component" value="Unassembled WGS sequence"/>
</dbReference>
<keyword evidence="4 6" id="KW-0274">FAD</keyword>
<dbReference type="Gene3D" id="3.30.9.10">
    <property type="entry name" value="D-Amino Acid Oxidase, subunit A, domain 2"/>
    <property type="match status" value="1"/>
</dbReference>
<evidence type="ECO:0000256" key="5">
    <source>
        <dbReference type="ARBA" id="ARBA00023002"/>
    </source>
</evidence>
<organism evidence="8 9">
    <name type="scientific">Funneliformis caledonium</name>
    <dbReference type="NCBI Taxonomy" id="1117310"/>
    <lineage>
        <taxon>Eukaryota</taxon>
        <taxon>Fungi</taxon>
        <taxon>Fungi incertae sedis</taxon>
        <taxon>Mucoromycota</taxon>
        <taxon>Glomeromycotina</taxon>
        <taxon>Glomeromycetes</taxon>
        <taxon>Glomerales</taxon>
        <taxon>Glomeraceae</taxon>
        <taxon>Funneliformis</taxon>
    </lineage>
</organism>
<accession>A0A9N9DF48</accession>
<dbReference type="GO" id="GO:0005737">
    <property type="term" value="C:cytoplasm"/>
    <property type="evidence" value="ECO:0007669"/>
    <property type="project" value="TreeGrafter"/>
</dbReference>
<feature type="binding site" evidence="6">
    <location>
        <position position="180"/>
    </location>
    <ligand>
        <name>FAD</name>
        <dbReference type="ChEBI" id="CHEBI:57692"/>
    </ligand>
</feature>
<dbReference type="GO" id="GO:0071949">
    <property type="term" value="F:FAD binding"/>
    <property type="evidence" value="ECO:0007669"/>
    <property type="project" value="InterPro"/>
</dbReference>
<evidence type="ECO:0000256" key="2">
    <source>
        <dbReference type="ARBA" id="ARBA00006730"/>
    </source>
</evidence>
<feature type="domain" description="FAD dependent oxidoreductase" evidence="7">
    <location>
        <begin position="7"/>
        <end position="331"/>
    </location>
</feature>
<keyword evidence="5" id="KW-0560">Oxidoreductase</keyword>
<sequence length="347" mass="39047">MSRKNRVNVIGAGVVGLTTGLVLQKNGYKVKIIAEHWPGDLSINYTSPCAGAIFSPHEFFDERYEKIQNVSYKTLWELSNMNDTGVIRLPNFIFYEKDPHIDVEKLFKGVYHEFHILPKNELPKNVDYGISFTTVTIDVPIYLRWLLNQFTSAGGVTQKAHLNHLNDADEPNVDFVINCTGINARNFGGVDDDKVFPTRGQIVVVSAPHIKFAKSLQEEDGTYTYIIPRECGEVILGGTMDVNNYDTTPDPKTAESILNRCIKLCPELTQDKDLSSVHILRHVVGLRPSRKGGIRLETEVRRNSVGKDVIICHNYGHHSYGYIMSWGSAIEALELIKSVKSQKEARL</sequence>
<name>A0A9N9DF48_9GLOM</name>
<comment type="cofactor">
    <cofactor evidence="1 6">
        <name>FAD</name>
        <dbReference type="ChEBI" id="CHEBI:57692"/>
    </cofactor>
</comment>
<evidence type="ECO:0000256" key="1">
    <source>
        <dbReference type="ARBA" id="ARBA00001974"/>
    </source>
</evidence>
<dbReference type="SUPFAM" id="SSF51971">
    <property type="entry name" value="Nucleotide-binding domain"/>
    <property type="match status" value="1"/>
</dbReference>
<dbReference type="InterPro" id="IPR023209">
    <property type="entry name" value="DAO"/>
</dbReference>
<feature type="binding site" evidence="6">
    <location>
        <begin position="46"/>
        <end position="47"/>
    </location>
    <ligand>
        <name>FAD</name>
        <dbReference type="ChEBI" id="CHEBI:57692"/>
    </ligand>
</feature>